<protein>
    <submittedName>
        <fullName evidence="2">Uncharacterized protein</fullName>
    </submittedName>
</protein>
<dbReference type="RefSeq" id="WP_072624352.1">
    <property type="nucleotide sequence ID" value="NZ_CP013290.1"/>
</dbReference>
<dbReference type="EMBL" id="CP013290">
    <property type="protein sequence ID" value="APH01193.1"/>
    <property type="molecule type" value="Genomic_DNA"/>
</dbReference>
<dbReference type="KEGG" id="jte:ASJ30_06245"/>
<name>A0A1L3MFL7_9MICO</name>
<organism evidence="2 3">
    <name type="scientific">Janibacter indicus</name>
    <dbReference type="NCBI Taxonomy" id="857417"/>
    <lineage>
        <taxon>Bacteria</taxon>
        <taxon>Bacillati</taxon>
        <taxon>Actinomycetota</taxon>
        <taxon>Actinomycetes</taxon>
        <taxon>Micrococcales</taxon>
        <taxon>Intrasporangiaceae</taxon>
        <taxon>Janibacter</taxon>
    </lineage>
</organism>
<feature type="region of interest" description="Disordered" evidence="1">
    <location>
        <begin position="1"/>
        <end position="22"/>
    </location>
</feature>
<accession>A0A1L3MFL7</accession>
<keyword evidence="3" id="KW-1185">Reference proteome</keyword>
<dbReference type="Proteomes" id="UP000182938">
    <property type="component" value="Chromosome"/>
</dbReference>
<evidence type="ECO:0000313" key="2">
    <source>
        <dbReference type="EMBL" id="APH01193.1"/>
    </source>
</evidence>
<proteinExistence type="predicted"/>
<gene>
    <name evidence="2" type="ORF">ASJ30_06245</name>
</gene>
<evidence type="ECO:0000256" key="1">
    <source>
        <dbReference type="SAM" id="MobiDB-lite"/>
    </source>
</evidence>
<feature type="compositionally biased region" description="Pro residues" evidence="1">
    <location>
        <begin position="1"/>
        <end position="16"/>
    </location>
</feature>
<reference evidence="2 3" key="1">
    <citation type="submission" date="2015-11" db="EMBL/GenBank/DDBJ databases">
        <authorList>
            <person name="Zhang Y."/>
            <person name="Guo Z."/>
        </authorList>
    </citation>
    <scope>NUCLEOTIDE SEQUENCE [LARGE SCALE GENOMIC DNA]</scope>
    <source>
        <strain evidence="2 3">YFY001</strain>
    </source>
</reference>
<sequence length="497" mass="53024">MATFPLPLPSTQPEPQPAADLGGGTVATLRHATGLTPFARPVVDRYRRYQEAGETRDGLRTGVGFTFWQLRQDRETQFAITAPDYAAEDFVDATTDDLTLALWIEAAQADVLSRADVDGAPVDMAMGVTFTKAALTVVERGRTDELVLVRRPSTSEDDSGWLVRTAEKSFLRNKEVEILAGLLVQSAAYLVPLLTLPTGTVARVADGRFLGAWATRATDGTVTDADRQLLDADGRGAGAPIGERGQAAAPTTETIEEVVDGVTLRARTHPQLAPLAGSILMAFAAGAAGPLEPGARLQMSYAPYTLEATDEGGVLLVTTPDFSSPEAYRERTTDDLTGALLKQVEQVQTARKAGVDAAPVRATETIAIQSAALDAIVLGQPAAFVMERFEHDPGARALTDGTRRSGWSIAMTTAQTDEERALRNIDAGELQACDRTFGPYLALPVGSLLQFVGGELHAAHLVHQAKLDEVLERGEYRTMGEVLASGEASRPLFVDAD</sequence>
<evidence type="ECO:0000313" key="3">
    <source>
        <dbReference type="Proteomes" id="UP000182938"/>
    </source>
</evidence>
<dbReference type="AlphaFoldDB" id="A0A1L3MFL7"/>